<reference evidence="8 9" key="1">
    <citation type="submission" date="2019-08" db="EMBL/GenBank/DDBJ databases">
        <title>Bacillus genomes from the desert of Cuatro Cienegas, Coahuila.</title>
        <authorList>
            <person name="Olmedo-Alvarez G."/>
        </authorList>
    </citation>
    <scope>NUCLEOTIDE SEQUENCE [LARGE SCALE GENOMIC DNA]</scope>
    <source>
        <strain evidence="8 9">CH28_1T</strain>
    </source>
</reference>
<accession>A0A5D4T5G9</accession>
<gene>
    <name evidence="8" type="ORF">FZC76_04245</name>
</gene>
<name>A0A5D4T5G9_9BACI</name>
<evidence type="ECO:0000256" key="7">
    <source>
        <dbReference type="PROSITE-ProRule" id="PRU00418"/>
    </source>
</evidence>
<dbReference type="EMBL" id="VTEV01000002">
    <property type="protein sequence ID" value="TYS69456.1"/>
    <property type="molecule type" value="Genomic_DNA"/>
</dbReference>
<evidence type="ECO:0000256" key="1">
    <source>
        <dbReference type="ARBA" id="ARBA00022448"/>
    </source>
</evidence>
<feature type="binding site" evidence="6">
    <location>
        <position position="79"/>
    </location>
    <ligand>
        <name>Mg(2+)</name>
        <dbReference type="ChEBI" id="CHEBI:18420"/>
        <note>ligand shared between all trimeric partners</note>
    </ligand>
</feature>
<dbReference type="PANTHER" id="PTHR34382">
    <property type="entry name" value="PTS SYSTEM N,N'-DIACETYLCHITOBIOSE-SPECIFIC EIIA COMPONENT"/>
    <property type="match status" value="1"/>
</dbReference>
<feature type="modified residue" description="Phosphohistidine; by HPr" evidence="7">
    <location>
        <position position="76"/>
    </location>
</feature>
<dbReference type="PROSITE" id="PS51095">
    <property type="entry name" value="PTS_EIIA_TYPE_3"/>
    <property type="match status" value="1"/>
</dbReference>
<sequence>MENIELVCFQIISAVGSAKSMYLEAIQEAKKGEFNKAASLIEEGRTLYTQGHHAHSKLIQQEASGEKTDITLLLLHAEDQMMSAETIKIMAEEFIELYKKLEVR</sequence>
<dbReference type="InterPro" id="IPR003188">
    <property type="entry name" value="PTS_IIA_lac/cel"/>
</dbReference>
<dbReference type="Proteomes" id="UP000322524">
    <property type="component" value="Unassembled WGS sequence"/>
</dbReference>
<evidence type="ECO:0000256" key="4">
    <source>
        <dbReference type="ARBA" id="ARBA00022683"/>
    </source>
</evidence>
<organism evidence="8 9">
    <name type="scientific">Sutcliffiella horikoshii</name>
    <dbReference type="NCBI Taxonomy" id="79883"/>
    <lineage>
        <taxon>Bacteria</taxon>
        <taxon>Bacillati</taxon>
        <taxon>Bacillota</taxon>
        <taxon>Bacilli</taxon>
        <taxon>Bacillales</taxon>
        <taxon>Bacillaceae</taxon>
        <taxon>Sutcliffiella</taxon>
    </lineage>
</organism>
<keyword evidence="1" id="KW-0813">Transport</keyword>
<evidence type="ECO:0000256" key="5">
    <source>
        <dbReference type="PIRSR" id="PIRSR000699-1"/>
    </source>
</evidence>
<dbReference type="PANTHER" id="PTHR34382:SF7">
    <property type="entry name" value="PTS SYSTEM N,N'-DIACETYLCHITOBIOSE-SPECIFIC EIIA COMPONENT"/>
    <property type="match status" value="1"/>
</dbReference>
<keyword evidence="6" id="KW-0479">Metal-binding</keyword>
<dbReference type="OrthoDB" id="350602at2"/>
<evidence type="ECO:0000256" key="6">
    <source>
        <dbReference type="PIRSR" id="PIRSR000699-2"/>
    </source>
</evidence>
<dbReference type="GO" id="GO:0009401">
    <property type="term" value="P:phosphoenolpyruvate-dependent sugar phosphotransferase system"/>
    <property type="evidence" value="ECO:0007669"/>
    <property type="project" value="UniProtKB-KW"/>
</dbReference>
<keyword evidence="6" id="KW-0460">Magnesium</keyword>
<dbReference type="PIRSF" id="PIRSF000699">
    <property type="entry name" value="PTS_IILac_III"/>
    <property type="match status" value="1"/>
</dbReference>
<dbReference type="GO" id="GO:0016740">
    <property type="term" value="F:transferase activity"/>
    <property type="evidence" value="ECO:0007669"/>
    <property type="project" value="UniProtKB-KW"/>
</dbReference>
<dbReference type="CDD" id="cd00215">
    <property type="entry name" value="PTS_IIA_lac"/>
    <property type="match status" value="1"/>
</dbReference>
<dbReference type="Pfam" id="PF02255">
    <property type="entry name" value="PTS_IIA"/>
    <property type="match status" value="1"/>
</dbReference>
<dbReference type="RefSeq" id="WP_148987036.1">
    <property type="nucleotide sequence ID" value="NZ_VTEV01000002.1"/>
</dbReference>
<proteinExistence type="predicted"/>
<dbReference type="GO" id="GO:0046872">
    <property type="term" value="F:metal ion binding"/>
    <property type="evidence" value="ECO:0007669"/>
    <property type="project" value="UniProtKB-KW"/>
</dbReference>
<evidence type="ECO:0000313" key="8">
    <source>
        <dbReference type="EMBL" id="TYS69456.1"/>
    </source>
</evidence>
<keyword evidence="3" id="KW-0808">Transferase</keyword>
<dbReference type="SUPFAM" id="SSF46973">
    <property type="entry name" value="Enzyme IIa from lactose specific PTS, IIa-lac"/>
    <property type="match status" value="1"/>
</dbReference>
<evidence type="ECO:0000256" key="3">
    <source>
        <dbReference type="ARBA" id="ARBA00022679"/>
    </source>
</evidence>
<comment type="caution">
    <text evidence="8">The sequence shown here is derived from an EMBL/GenBank/DDBJ whole genome shotgun (WGS) entry which is preliminary data.</text>
</comment>
<evidence type="ECO:0000256" key="2">
    <source>
        <dbReference type="ARBA" id="ARBA00022597"/>
    </source>
</evidence>
<protein>
    <submittedName>
        <fullName evidence="8">PTS lactose/cellobiose transporter subunit IIA</fullName>
    </submittedName>
</protein>
<dbReference type="AlphaFoldDB" id="A0A5D4T5G9"/>
<feature type="active site" description="Tele-phosphohistidine intermediate" evidence="5">
    <location>
        <position position="76"/>
    </location>
</feature>
<dbReference type="Gene3D" id="1.20.58.80">
    <property type="entry name" value="Phosphotransferase system, lactose/cellobiose-type IIA subunit"/>
    <property type="match status" value="1"/>
</dbReference>
<dbReference type="InterPro" id="IPR036542">
    <property type="entry name" value="PTS_IIA_lac/cel_sf"/>
</dbReference>
<comment type="cofactor">
    <cofactor evidence="6">
        <name>Mg(2+)</name>
        <dbReference type="ChEBI" id="CHEBI:18420"/>
    </cofactor>
    <text evidence="6">Binds 1 Mg(2+) ion per trimer.</text>
</comment>
<evidence type="ECO:0000313" key="9">
    <source>
        <dbReference type="Proteomes" id="UP000322524"/>
    </source>
</evidence>
<keyword evidence="2" id="KW-0762">Sugar transport</keyword>
<keyword evidence="4" id="KW-0598">Phosphotransferase system</keyword>